<dbReference type="PANTHER" id="PTHR47829">
    <property type="entry name" value="HYDROLASE, PUTATIVE (AFU_ORTHOLOGUE AFUA_1G12880)-RELATED"/>
    <property type="match status" value="1"/>
</dbReference>
<protein>
    <submittedName>
        <fullName evidence="1">HAD-IA family hydrolase</fullName>
    </submittedName>
</protein>
<dbReference type="EMBL" id="JACSQB010000053">
    <property type="protein sequence ID" value="MBD8046947.1"/>
    <property type="molecule type" value="Genomic_DNA"/>
</dbReference>
<proteinExistence type="predicted"/>
<reference evidence="1 2" key="1">
    <citation type="submission" date="2020-08" db="EMBL/GenBank/DDBJ databases">
        <title>A Genomic Blueprint of the Chicken Gut Microbiome.</title>
        <authorList>
            <person name="Gilroy R."/>
            <person name="Ravi A."/>
            <person name="Getino M."/>
            <person name="Pursley I."/>
            <person name="Horton D.L."/>
            <person name="Alikhan N.-F."/>
            <person name="Baker D."/>
            <person name="Gharbi K."/>
            <person name="Hall N."/>
            <person name="Watson M."/>
            <person name="Adriaenssens E.M."/>
            <person name="Foster-Nyarko E."/>
            <person name="Jarju S."/>
            <person name="Secka A."/>
            <person name="Antonio M."/>
            <person name="Oren A."/>
            <person name="Chaudhuri R."/>
            <person name="La Ragione R.M."/>
            <person name="Hildebrand F."/>
            <person name="Pallen M.J."/>
        </authorList>
    </citation>
    <scope>NUCLEOTIDE SEQUENCE [LARGE SCALE GENOMIC DNA]</scope>
    <source>
        <strain evidence="1 2">N37</strain>
    </source>
</reference>
<dbReference type="PANTHER" id="PTHR47829:SF1">
    <property type="entry name" value="HAD FAMILY PHOSPHATASE"/>
    <property type="match status" value="1"/>
</dbReference>
<dbReference type="GO" id="GO:0016787">
    <property type="term" value="F:hydrolase activity"/>
    <property type="evidence" value="ECO:0007669"/>
    <property type="project" value="UniProtKB-KW"/>
</dbReference>
<dbReference type="NCBIfam" id="TIGR01549">
    <property type="entry name" value="HAD-SF-IA-v1"/>
    <property type="match status" value="1"/>
</dbReference>
<dbReference type="InterPro" id="IPR036412">
    <property type="entry name" value="HAD-like_sf"/>
</dbReference>
<accession>A0ABR8YS31</accession>
<dbReference type="Proteomes" id="UP000627166">
    <property type="component" value="Unassembled WGS sequence"/>
</dbReference>
<dbReference type="SUPFAM" id="SSF56784">
    <property type="entry name" value="HAD-like"/>
    <property type="match status" value="1"/>
</dbReference>
<dbReference type="InterPro" id="IPR023214">
    <property type="entry name" value="HAD_sf"/>
</dbReference>
<sequence length="183" mass="21539">MKLFHIANYRNDGFKTIEEEIEFWRRYYYQLLKSEGITEKLEIRANILFDELWCNNDRLLFNEVIEVLDYFKNNGYKMGVISDTSPSLQLTLEQLGLGKYFDCYICSDIVGVQKPNPIIYNAALKALRVKAEESIYVDDYYIEADGARNLGFTSFHINRNSKRKGKWEIASLKELIEYVEINN</sequence>
<dbReference type="Pfam" id="PF00702">
    <property type="entry name" value="Hydrolase"/>
    <property type="match status" value="1"/>
</dbReference>
<gene>
    <name evidence="1" type="ORF">H9637_07815</name>
</gene>
<evidence type="ECO:0000313" key="1">
    <source>
        <dbReference type="EMBL" id="MBD8046947.1"/>
    </source>
</evidence>
<name>A0ABR8YS31_9CLOT</name>
<keyword evidence="1" id="KW-0378">Hydrolase</keyword>
<comment type="caution">
    <text evidence="1">The sequence shown here is derived from an EMBL/GenBank/DDBJ whole genome shotgun (WGS) entry which is preliminary data.</text>
</comment>
<evidence type="ECO:0000313" key="2">
    <source>
        <dbReference type="Proteomes" id="UP000627166"/>
    </source>
</evidence>
<dbReference type="NCBIfam" id="TIGR01509">
    <property type="entry name" value="HAD-SF-IA-v3"/>
    <property type="match status" value="1"/>
</dbReference>
<dbReference type="Gene3D" id="3.40.50.1000">
    <property type="entry name" value="HAD superfamily/HAD-like"/>
    <property type="match status" value="1"/>
</dbReference>
<organism evidence="1 2">
    <name type="scientific">Clostridium faecium</name>
    <dbReference type="NCBI Taxonomy" id="2762223"/>
    <lineage>
        <taxon>Bacteria</taxon>
        <taxon>Bacillati</taxon>
        <taxon>Bacillota</taxon>
        <taxon>Clostridia</taxon>
        <taxon>Eubacteriales</taxon>
        <taxon>Clostridiaceae</taxon>
        <taxon>Clostridium</taxon>
    </lineage>
</organism>
<dbReference type="PRINTS" id="PR00413">
    <property type="entry name" value="HADHALOGNASE"/>
</dbReference>
<dbReference type="InterPro" id="IPR006439">
    <property type="entry name" value="HAD-SF_hydro_IA"/>
</dbReference>
<keyword evidence="2" id="KW-1185">Reference proteome</keyword>
<dbReference type="InterPro" id="IPR052898">
    <property type="entry name" value="ACAD10-like"/>
</dbReference>